<feature type="signal peptide" evidence="2">
    <location>
        <begin position="1"/>
        <end position="29"/>
    </location>
</feature>
<dbReference type="STRING" id="118060.ATZ35_06180"/>
<dbReference type="KEGG" id="erx:ATZ35_06180"/>
<dbReference type="Proteomes" id="UP000067523">
    <property type="component" value="Chromosome"/>
</dbReference>
<reference evidence="4" key="1">
    <citation type="submission" date="2015-12" db="EMBL/GenBank/DDBJ databases">
        <authorList>
            <person name="Lauer A."/>
            <person name="Humrighouse B."/>
            <person name="Loparev V."/>
            <person name="Shewmaker P.L."/>
            <person name="Whitney A.M."/>
            <person name="McLaughlin R.W."/>
        </authorList>
    </citation>
    <scope>NUCLEOTIDE SEQUENCE [LARGE SCALE GENOMIC DNA]</scope>
    <source>
        <strain evidence="4">LMG 26678</strain>
    </source>
</reference>
<dbReference type="AlphaFoldDB" id="A0A0U2VTZ0"/>
<organism evidence="3 4">
    <name type="scientific">Enterococcus rotai</name>
    <dbReference type="NCBI Taxonomy" id="118060"/>
    <lineage>
        <taxon>Bacteria</taxon>
        <taxon>Bacillati</taxon>
        <taxon>Bacillota</taxon>
        <taxon>Bacilli</taxon>
        <taxon>Lactobacillales</taxon>
        <taxon>Enterococcaceae</taxon>
        <taxon>Enterococcus</taxon>
    </lineage>
</organism>
<evidence type="ECO:0000313" key="4">
    <source>
        <dbReference type="Proteomes" id="UP000067523"/>
    </source>
</evidence>
<protein>
    <recommendedName>
        <fullName evidence="5">Gram-positive cocci surface proteins LPxTG domain-containing protein</fullName>
    </recommendedName>
</protein>
<keyword evidence="1" id="KW-1133">Transmembrane helix</keyword>
<evidence type="ECO:0008006" key="5">
    <source>
        <dbReference type="Google" id="ProtNLM"/>
    </source>
</evidence>
<sequence length="91" mass="10448">MKNKKRTWLQVIAISTCFVYLLEMQSSYAAEDGQATVSFYKTEKKEQRDTKVFPYTGENASNKMIVLSGISILLIITGMISYRILTNEERI</sequence>
<evidence type="ECO:0000313" key="3">
    <source>
        <dbReference type="EMBL" id="ALS36756.1"/>
    </source>
</evidence>
<feature type="transmembrane region" description="Helical" evidence="1">
    <location>
        <begin position="64"/>
        <end position="85"/>
    </location>
</feature>
<dbReference type="RefSeq" id="WP_208929975.1">
    <property type="nucleotide sequence ID" value="NZ_CP013655.1"/>
</dbReference>
<keyword evidence="1" id="KW-0812">Transmembrane</keyword>
<evidence type="ECO:0000256" key="2">
    <source>
        <dbReference type="SAM" id="SignalP"/>
    </source>
</evidence>
<keyword evidence="4" id="KW-1185">Reference proteome</keyword>
<gene>
    <name evidence="3" type="ORF">ATZ35_06180</name>
</gene>
<keyword evidence="2" id="KW-0732">Signal</keyword>
<evidence type="ECO:0000256" key="1">
    <source>
        <dbReference type="SAM" id="Phobius"/>
    </source>
</evidence>
<dbReference type="EMBL" id="CP013655">
    <property type="protein sequence ID" value="ALS36756.1"/>
    <property type="molecule type" value="Genomic_DNA"/>
</dbReference>
<name>A0A0U2VTZ0_9ENTE</name>
<proteinExistence type="predicted"/>
<accession>A0A0U2VTZ0</accession>
<keyword evidence="1" id="KW-0472">Membrane</keyword>
<feature type="chain" id="PRO_5006833165" description="Gram-positive cocci surface proteins LPxTG domain-containing protein" evidence="2">
    <location>
        <begin position="30"/>
        <end position="91"/>
    </location>
</feature>